<evidence type="ECO:0000313" key="2">
    <source>
        <dbReference type="EMBL" id="KAF2310000.1"/>
    </source>
</evidence>
<name>A0A6A6M8J3_HEVBR</name>
<dbReference type="AlphaFoldDB" id="A0A6A6M8J3"/>
<comment type="caution">
    <text evidence="2">The sequence shown here is derived from an EMBL/GenBank/DDBJ whole genome shotgun (WGS) entry which is preliminary data.</text>
</comment>
<organism evidence="2 3">
    <name type="scientific">Hevea brasiliensis</name>
    <name type="common">Para rubber tree</name>
    <name type="synonym">Siphonia brasiliensis</name>
    <dbReference type="NCBI Taxonomy" id="3981"/>
    <lineage>
        <taxon>Eukaryota</taxon>
        <taxon>Viridiplantae</taxon>
        <taxon>Streptophyta</taxon>
        <taxon>Embryophyta</taxon>
        <taxon>Tracheophyta</taxon>
        <taxon>Spermatophyta</taxon>
        <taxon>Magnoliopsida</taxon>
        <taxon>eudicotyledons</taxon>
        <taxon>Gunneridae</taxon>
        <taxon>Pentapetalae</taxon>
        <taxon>rosids</taxon>
        <taxon>fabids</taxon>
        <taxon>Malpighiales</taxon>
        <taxon>Euphorbiaceae</taxon>
        <taxon>Crotonoideae</taxon>
        <taxon>Micrandreae</taxon>
        <taxon>Hevea</taxon>
    </lineage>
</organism>
<feature type="region of interest" description="Disordered" evidence="1">
    <location>
        <begin position="1"/>
        <end position="34"/>
    </location>
</feature>
<evidence type="ECO:0000256" key="1">
    <source>
        <dbReference type="SAM" id="MobiDB-lite"/>
    </source>
</evidence>
<protein>
    <submittedName>
        <fullName evidence="2">Uncharacterized protein</fullName>
    </submittedName>
</protein>
<reference evidence="2 3" key="1">
    <citation type="journal article" date="2020" name="Mol. Plant">
        <title>The Chromosome-Based Rubber Tree Genome Provides New Insights into Spurge Genome Evolution and Rubber Biosynthesis.</title>
        <authorList>
            <person name="Liu J."/>
            <person name="Shi C."/>
            <person name="Shi C.C."/>
            <person name="Li W."/>
            <person name="Zhang Q.J."/>
            <person name="Zhang Y."/>
            <person name="Li K."/>
            <person name="Lu H.F."/>
            <person name="Shi C."/>
            <person name="Zhu S.T."/>
            <person name="Xiao Z.Y."/>
            <person name="Nan H."/>
            <person name="Yue Y."/>
            <person name="Zhu X.G."/>
            <person name="Wu Y."/>
            <person name="Hong X.N."/>
            <person name="Fan G.Y."/>
            <person name="Tong Y."/>
            <person name="Zhang D."/>
            <person name="Mao C.L."/>
            <person name="Liu Y.L."/>
            <person name="Hao S.J."/>
            <person name="Liu W.Q."/>
            <person name="Lv M.Q."/>
            <person name="Zhang H.B."/>
            <person name="Liu Y."/>
            <person name="Hu-Tang G.R."/>
            <person name="Wang J.P."/>
            <person name="Wang J.H."/>
            <person name="Sun Y.H."/>
            <person name="Ni S.B."/>
            <person name="Chen W.B."/>
            <person name="Zhang X.C."/>
            <person name="Jiao Y.N."/>
            <person name="Eichler E.E."/>
            <person name="Li G.H."/>
            <person name="Liu X."/>
            <person name="Gao L.Z."/>
        </authorList>
    </citation>
    <scope>NUCLEOTIDE SEQUENCE [LARGE SCALE GENOMIC DNA]</scope>
    <source>
        <strain evidence="3">cv. GT1</strain>
        <tissue evidence="2">Leaf</tissue>
    </source>
</reference>
<dbReference type="EMBL" id="JAAGAX010000006">
    <property type="protein sequence ID" value="KAF2310000.1"/>
    <property type="molecule type" value="Genomic_DNA"/>
</dbReference>
<keyword evidence="3" id="KW-1185">Reference proteome</keyword>
<sequence length="147" mass="17320">MESRSNEVPVRQENESRLDEIHSCRENEKGQEEDLERVRSEMKQQEAPFWEENEKKLGVAKTEDAEKFVQVCDKDGSETDVNLDHKLNEFPVAEYERICELEKNTEEVTFQLDENDKDDSESEIGPFMKKMRVILYLLMRKDGQLMG</sequence>
<proteinExistence type="predicted"/>
<gene>
    <name evidence="2" type="ORF">GH714_006121</name>
</gene>
<evidence type="ECO:0000313" key="3">
    <source>
        <dbReference type="Proteomes" id="UP000467840"/>
    </source>
</evidence>
<dbReference type="Proteomes" id="UP000467840">
    <property type="component" value="Chromosome 14"/>
</dbReference>
<accession>A0A6A6M8J3</accession>